<dbReference type="GO" id="GO:0005886">
    <property type="term" value="C:plasma membrane"/>
    <property type="evidence" value="ECO:0007669"/>
    <property type="project" value="UniProtKB-SubCell"/>
</dbReference>
<sequence length="223" mass="24776">MFKFSASKQLRDFSLDISLQVADGEIMVLMGGNGAGKTTILRLTAGLLTPDTGMIETGKKILYHHQSKINCPVQDRNIGYVFQNAAVFPHMSVYDNVAFGLRARRVDSLELADRTDEWMDRLAISDLAAVRAGHISGGQKQRVALARAMATKPDLLMLDEPFTALDRNNQIAVREWICLCVREQKIPCLLVTHNPADAEAVGDSVCLIDRGRVIEDDNMRMLF</sequence>
<evidence type="ECO:0000256" key="7">
    <source>
        <dbReference type="ARBA" id="ARBA00038781"/>
    </source>
</evidence>
<dbReference type="InterPro" id="IPR003593">
    <property type="entry name" value="AAA+_ATPase"/>
</dbReference>
<protein>
    <recommendedName>
        <fullName evidence="9">Molybdate/tungstate import ATP-binding protein WtpC</fullName>
        <ecNumber evidence="8">7.3.2.6</ecNumber>
    </recommendedName>
</protein>
<evidence type="ECO:0000256" key="1">
    <source>
        <dbReference type="ARBA" id="ARBA00004202"/>
    </source>
</evidence>
<dbReference type="GO" id="GO:1901238">
    <property type="term" value="F:ABC-type tungstate transporter activity"/>
    <property type="evidence" value="ECO:0007669"/>
    <property type="project" value="UniProtKB-EC"/>
</dbReference>
<evidence type="ECO:0000313" key="12">
    <source>
        <dbReference type="EMBL" id="MCQ1539474.1"/>
    </source>
</evidence>
<dbReference type="PROSITE" id="PS00211">
    <property type="entry name" value="ABC_TRANSPORTER_1"/>
    <property type="match status" value="1"/>
</dbReference>
<comment type="caution">
    <text evidence="12">The sequence shown here is derived from an EMBL/GenBank/DDBJ whole genome shotgun (WGS) entry which is preliminary data.</text>
</comment>
<dbReference type="InterPro" id="IPR027417">
    <property type="entry name" value="P-loop_NTPase"/>
</dbReference>
<dbReference type="EMBL" id="VOTZ01000032">
    <property type="protein sequence ID" value="MCQ1539474.1"/>
    <property type="molecule type" value="Genomic_DNA"/>
</dbReference>
<keyword evidence="2" id="KW-0813">Transport</keyword>
<keyword evidence="5 12" id="KW-0067">ATP-binding</keyword>
<dbReference type="SUPFAM" id="SSF52540">
    <property type="entry name" value="P-loop containing nucleoside triphosphate hydrolases"/>
    <property type="match status" value="1"/>
</dbReference>
<evidence type="ECO:0000256" key="3">
    <source>
        <dbReference type="ARBA" id="ARBA00022505"/>
    </source>
</evidence>
<comment type="catalytic activity">
    <reaction evidence="10">
        <text>tungstate(in) + ATP + H2O = tungstate(out) + ADP + phosphate + H(+)</text>
        <dbReference type="Rhea" id="RHEA:35027"/>
        <dbReference type="ChEBI" id="CHEBI:15377"/>
        <dbReference type="ChEBI" id="CHEBI:15378"/>
        <dbReference type="ChEBI" id="CHEBI:30616"/>
        <dbReference type="ChEBI" id="CHEBI:43474"/>
        <dbReference type="ChEBI" id="CHEBI:46502"/>
        <dbReference type="ChEBI" id="CHEBI:456216"/>
        <dbReference type="EC" id="7.3.2.6"/>
    </reaction>
</comment>
<evidence type="ECO:0000256" key="8">
    <source>
        <dbReference type="ARBA" id="ARBA00039025"/>
    </source>
</evidence>
<comment type="similarity">
    <text evidence="6">Belongs to the ABC transporter superfamily. Sulfate/tungstate importer (TC 3.A.1.6) family.</text>
</comment>
<dbReference type="EC" id="7.3.2.6" evidence="8"/>
<dbReference type="PANTHER" id="PTHR42781">
    <property type="entry name" value="SPERMIDINE/PUTRESCINE IMPORT ATP-BINDING PROTEIN POTA"/>
    <property type="match status" value="1"/>
</dbReference>
<dbReference type="GO" id="GO:0005524">
    <property type="term" value="F:ATP binding"/>
    <property type="evidence" value="ECO:0007669"/>
    <property type="project" value="UniProtKB-KW"/>
</dbReference>
<evidence type="ECO:0000256" key="5">
    <source>
        <dbReference type="ARBA" id="ARBA00022840"/>
    </source>
</evidence>
<dbReference type="InterPro" id="IPR050093">
    <property type="entry name" value="ABC_SmlMolc_Importer"/>
</dbReference>
<evidence type="ECO:0000256" key="9">
    <source>
        <dbReference type="ARBA" id="ARBA00041133"/>
    </source>
</evidence>
<evidence type="ECO:0000256" key="2">
    <source>
        <dbReference type="ARBA" id="ARBA00022448"/>
    </source>
</evidence>
<organism evidence="12 13">
    <name type="scientific">Methanocalculus taiwanensis</name>
    <dbReference type="NCBI Taxonomy" id="106207"/>
    <lineage>
        <taxon>Archaea</taxon>
        <taxon>Methanobacteriati</taxon>
        <taxon>Methanobacteriota</taxon>
        <taxon>Stenosarchaea group</taxon>
        <taxon>Methanomicrobia</taxon>
        <taxon>Methanomicrobiales</taxon>
        <taxon>Methanocalculaceae</taxon>
        <taxon>Methanocalculus</taxon>
    </lineage>
</organism>
<dbReference type="Proteomes" id="UP001524383">
    <property type="component" value="Unassembled WGS sequence"/>
</dbReference>
<reference evidence="12 13" key="1">
    <citation type="submission" date="2019-08" db="EMBL/GenBank/DDBJ databases">
        <authorList>
            <person name="Chen S.-C."/>
            <person name="Lai M.-C."/>
            <person name="You Y.-T."/>
        </authorList>
    </citation>
    <scope>NUCLEOTIDE SEQUENCE [LARGE SCALE GENOMIC DNA]</scope>
    <source>
        <strain evidence="12 13">P2F9704a</strain>
    </source>
</reference>
<dbReference type="SMART" id="SM00382">
    <property type="entry name" value="AAA"/>
    <property type="match status" value="1"/>
</dbReference>
<dbReference type="Gene3D" id="3.40.50.300">
    <property type="entry name" value="P-loop containing nucleotide triphosphate hydrolases"/>
    <property type="match status" value="1"/>
</dbReference>
<accession>A0ABD4TNY4</accession>
<dbReference type="InterPro" id="IPR003439">
    <property type="entry name" value="ABC_transporter-like_ATP-bd"/>
</dbReference>
<dbReference type="Pfam" id="PF00005">
    <property type="entry name" value="ABC_tran"/>
    <property type="match status" value="1"/>
</dbReference>
<name>A0ABD4TNY4_9EURY</name>
<keyword evidence="13" id="KW-1185">Reference proteome</keyword>
<keyword evidence="3" id="KW-0500">Molybdenum</keyword>
<gene>
    <name evidence="12" type="ORF">FTO68_10850</name>
</gene>
<dbReference type="PROSITE" id="PS50893">
    <property type="entry name" value="ABC_TRANSPORTER_2"/>
    <property type="match status" value="1"/>
</dbReference>
<evidence type="ECO:0000256" key="4">
    <source>
        <dbReference type="ARBA" id="ARBA00022741"/>
    </source>
</evidence>
<evidence type="ECO:0000256" key="6">
    <source>
        <dbReference type="ARBA" id="ARBA00038307"/>
    </source>
</evidence>
<dbReference type="PANTHER" id="PTHR42781:SF4">
    <property type="entry name" value="SPERMIDINE_PUTRESCINE IMPORT ATP-BINDING PROTEIN POTA"/>
    <property type="match status" value="1"/>
</dbReference>
<proteinExistence type="inferred from homology"/>
<comment type="subunit">
    <text evidence="7">The complex is composed of two ATP-binding proteins (WtpC), two transmembrane proteins (WtpB) and a solute-binding protein (WtpA).</text>
</comment>
<evidence type="ECO:0000256" key="10">
    <source>
        <dbReference type="ARBA" id="ARBA00047936"/>
    </source>
</evidence>
<evidence type="ECO:0000313" key="13">
    <source>
        <dbReference type="Proteomes" id="UP001524383"/>
    </source>
</evidence>
<dbReference type="InterPro" id="IPR017871">
    <property type="entry name" value="ABC_transporter-like_CS"/>
</dbReference>
<feature type="domain" description="ABC transporter" evidence="11">
    <location>
        <begin position="1"/>
        <end position="223"/>
    </location>
</feature>
<dbReference type="AlphaFoldDB" id="A0ABD4TNY4"/>
<evidence type="ECO:0000259" key="11">
    <source>
        <dbReference type="PROSITE" id="PS50893"/>
    </source>
</evidence>
<keyword evidence="4" id="KW-0547">Nucleotide-binding</keyword>
<dbReference type="RefSeq" id="WP_255333441.1">
    <property type="nucleotide sequence ID" value="NZ_VOTZ01000032.1"/>
</dbReference>
<comment type="subcellular location">
    <subcellularLocation>
        <location evidence="1">Cell membrane</location>
        <topology evidence="1">Peripheral membrane protein</topology>
    </subcellularLocation>
</comment>